<dbReference type="Proteomes" id="UP000239649">
    <property type="component" value="Unassembled WGS sequence"/>
</dbReference>
<organism evidence="10 11">
    <name type="scientific">Micractinium conductrix</name>
    <dbReference type="NCBI Taxonomy" id="554055"/>
    <lineage>
        <taxon>Eukaryota</taxon>
        <taxon>Viridiplantae</taxon>
        <taxon>Chlorophyta</taxon>
        <taxon>core chlorophytes</taxon>
        <taxon>Trebouxiophyceae</taxon>
        <taxon>Chlorellales</taxon>
        <taxon>Chlorellaceae</taxon>
        <taxon>Chlorella clade</taxon>
        <taxon>Micractinium</taxon>
    </lineage>
</organism>
<dbReference type="GO" id="GO:0005737">
    <property type="term" value="C:cytoplasm"/>
    <property type="evidence" value="ECO:0007669"/>
    <property type="project" value="UniProtKB-SubCell"/>
</dbReference>
<evidence type="ECO:0000256" key="2">
    <source>
        <dbReference type="ARBA" id="ARBA00004496"/>
    </source>
</evidence>
<dbReference type="EMBL" id="LHPF02000008">
    <property type="protein sequence ID" value="PSC72937.1"/>
    <property type="molecule type" value="Genomic_DNA"/>
</dbReference>
<dbReference type="AlphaFoldDB" id="A0A2P6VFT3"/>
<evidence type="ECO:0000256" key="4">
    <source>
        <dbReference type="ARBA" id="ARBA00022490"/>
    </source>
</evidence>
<dbReference type="PANTHER" id="PTHR15492:SF1">
    <property type="entry name" value="CYCLIN-D1-BINDING PROTEIN 1"/>
    <property type="match status" value="1"/>
</dbReference>
<keyword evidence="11" id="KW-1185">Reference proteome</keyword>
<dbReference type="InterPro" id="IPR026907">
    <property type="entry name" value="GCIP-like"/>
</dbReference>
<comment type="similarity">
    <text evidence="3">Belongs to the CCNDBP1 family.</text>
</comment>
<accession>A0A2P6VFT3</accession>
<feature type="domain" description="Cyclin-D1-binding protein 1-like C-terminal" evidence="9">
    <location>
        <begin position="300"/>
        <end position="401"/>
    </location>
</feature>
<dbReference type="InterPro" id="IPR049318">
    <property type="entry name" value="GCIP_C"/>
</dbReference>
<sequence>MEGVPAETLQKLSPCDVAALQECLKENKGDREKCLEEISAFQRACGQATKQPAAPLFSIAADSSMSGTGTGTGTGAPAVSAAVRQQAEGICSTLQSALAALKDSSDASCPVPSRQQVAAAVQLVRMEVAKMGLLYSQGAAGSAAAGGPSDAEAASLLKGFQEAACTLCMVLTGLATGPGSGPTLRASLHQTAAAAVEACVLLVRGAVLDGAQEAQLMVLSGFALEMLGATEKAPLDSRSAIGRAITLVLKQLADARRELDEEIESAADADEGGGESCEGGDGAGGAANGGAAGAAGSDADSDAGFGFQEAEAFTARQLGVARRVAALLAAVVGLVRALVRQLLAEREGLSPDAVEGWESVLFHVKGMGPVADDLAAATYPPQDESELASAAEALATACDLLEDECPLPVGQPAEGQGGGGAAAAALAEAAEAVRVAGSALSAELSAAAGVAPAEAEAAAA</sequence>
<dbReference type="InterPro" id="IPR049317">
    <property type="entry name" value="GCIP-like_N"/>
</dbReference>
<dbReference type="OrthoDB" id="514490at2759"/>
<dbReference type="STRING" id="554055.A0A2P6VFT3"/>
<feature type="compositionally biased region" description="Gly residues" evidence="7">
    <location>
        <begin position="274"/>
        <end position="293"/>
    </location>
</feature>
<evidence type="ECO:0000256" key="1">
    <source>
        <dbReference type="ARBA" id="ARBA00004123"/>
    </source>
</evidence>
<reference evidence="10 11" key="1">
    <citation type="journal article" date="2018" name="Plant J.">
        <title>Genome sequences of Chlorella sorokiniana UTEX 1602 and Micractinium conductrix SAG 241.80: implications to maltose excretion by a green alga.</title>
        <authorList>
            <person name="Arriola M.B."/>
            <person name="Velmurugan N."/>
            <person name="Zhang Y."/>
            <person name="Plunkett M.H."/>
            <person name="Hondzo H."/>
            <person name="Barney B.M."/>
        </authorList>
    </citation>
    <scope>NUCLEOTIDE SEQUENCE [LARGE SCALE GENOMIC DNA]</scope>
    <source>
        <strain evidence="10 11">SAG 241.80</strain>
    </source>
</reference>
<comment type="subcellular location">
    <subcellularLocation>
        <location evidence="2">Cytoplasm</location>
    </subcellularLocation>
    <subcellularLocation>
        <location evidence="1">Nucleus</location>
    </subcellularLocation>
</comment>
<comment type="caution">
    <text evidence="10">The sequence shown here is derived from an EMBL/GenBank/DDBJ whole genome shotgun (WGS) entry which is preliminary data.</text>
</comment>
<evidence type="ECO:0000259" key="8">
    <source>
        <dbReference type="Pfam" id="PF13324"/>
    </source>
</evidence>
<evidence type="ECO:0000256" key="5">
    <source>
        <dbReference type="ARBA" id="ARBA00023242"/>
    </source>
</evidence>
<evidence type="ECO:0000256" key="3">
    <source>
        <dbReference type="ARBA" id="ARBA00008940"/>
    </source>
</evidence>
<dbReference type="PANTHER" id="PTHR15492">
    <property type="entry name" value="CYCLIN D1-BINDING PROTEIN 1"/>
    <property type="match status" value="1"/>
</dbReference>
<keyword evidence="6" id="KW-0131">Cell cycle</keyword>
<name>A0A2P6VFT3_9CHLO</name>
<keyword evidence="5" id="KW-0539">Nucleus</keyword>
<feature type="domain" description="Cyclin-D1-binding protein 1-like N-terminal" evidence="8">
    <location>
        <begin position="117"/>
        <end position="261"/>
    </location>
</feature>
<evidence type="ECO:0000313" key="10">
    <source>
        <dbReference type="EMBL" id="PSC72937.1"/>
    </source>
</evidence>
<dbReference type="Pfam" id="PF20936">
    <property type="entry name" value="GCIP_C"/>
    <property type="match status" value="1"/>
</dbReference>
<gene>
    <name evidence="10" type="ORF">C2E20_3564</name>
</gene>
<evidence type="ECO:0000256" key="7">
    <source>
        <dbReference type="SAM" id="MobiDB-lite"/>
    </source>
</evidence>
<proteinExistence type="inferred from homology"/>
<feature type="region of interest" description="Disordered" evidence="7">
    <location>
        <begin position="264"/>
        <end position="293"/>
    </location>
</feature>
<protein>
    <submittedName>
        <fullName evidence="10">Uncharacterized protein</fullName>
    </submittedName>
</protein>
<keyword evidence="4" id="KW-0963">Cytoplasm</keyword>
<feature type="compositionally biased region" description="Acidic residues" evidence="7">
    <location>
        <begin position="264"/>
        <end position="273"/>
    </location>
</feature>
<evidence type="ECO:0000313" key="11">
    <source>
        <dbReference type="Proteomes" id="UP000239649"/>
    </source>
</evidence>
<evidence type="ECO:0000256" key="6">
    <source>
        <dbReference type="ARBA" id="ARBA00023306"/>
    </source>
</evidence>
<dbReference type="GO" id="GO:0005634">
    <property type="term" value="C:nucleus"/>
    <property type="evidence" value="ECO:0007669"/>
    <property type="project" value="UniProtKB-SubCell"/>
</dbReference>
<dbReference type="Pfam" id="PF13324">
    <property type="entry name" value="GCIP_N"/>
    <property type="match status" value="1"/>
</dbReference>
<dbReference type="Gene3D" id="1.20.1410.10">
    <property type="entry name" value="I/LWEQ domain"/>
    <property type="match status" value="1"/>
</dbReference>
<evidence type="ECO:0000259" key="9">
    <source>
        <dbReference type="Pfam" id="PF20936"/>
    </source>
</evidence>